<reference evidence="1 2" key="2">
    <citation type="journal article" date="2012" name="J. Bacteriol.">
        <title>Genome Sequence of Edwardsiella ictaluri 93-146, a Strain Associated with a Natural Channel Catfish Outbreak of Enteric Septicemia of Catfish.</title>
        <authorList>
            <person name="Williams M.L."/>
            <person name="Gillaspy A.F."/>
            <person name="Dyer D.W."/>
            <person name="Thune R.L."/>
            <person name="Waldbieser G.C."/>
            <person name="Schuster S.C."/>
            <person name="Gipson J."/>
            <person name="Zaitshik J."/>
            <person name="Landry C."/>
            <person name="Banes M.M."/>
            <person name="Lawrence M.L."/>
        </authorList>
    </citation>
    <scope>NUCLEOTIDE SEQUENCE [LARGE SCALE GENOMIC DNA]</scope>
    <source>
        <strain evidence="1 2">93-146</strain>
    </source>
</reference>
<organism evidence="1 2">
    <name type="scientific">Edwardsiella ictaluri (strain 93-146)</name>
    <dbReference type="NCBI Taxonomy" id="634503"/>
    <lineage>
        <taxon>Bacteria</taxon>
        <taxon>Pseudomonadati</taxon>
        <taxon>Pseudomonadota</taxon>
        <taxon>Gammaproteobacteria</taxon>
        <taxon>Enterobacterales</taxon>
        <taxon>Hafniaceae</taxon>
        <taxon>Edwardsiella</taxon>
    </lineage>
</organism>
<dbReference type="HOGENOM" id="CLU_3098293_0_0_6"/>
<dbReference type="EMBL" id="CP001600">
    <property type="protein sequence ID" value="ACR68134.1"/>
    <property type="molecule type" value="Genomic_DNA"/>
</dbReference>
<accession>C5B9N2</accession>
<dbReference type="AlphaFoldDB" id="C5B9N2"/>
<evidence type="ECO:0000313" key="1">
    <source>
        <dbReference type="EMBL" id="ACR68134.1"/>
    </source>
</evidence>
<dbReference type="KEGG" id="eic:NT01EI_0921"/>
<dbReference type="Proteomes" id="UP000001485">
    <property type="component" value="Chromosome"/>
</dbReference>
<reference evidence="2" key="1">
    <citation type="submission" date="2009-03" db="EMBL/GenBank/DDBJ databases">
        <title>Complete genome sequence of Edwardsiella ictaluri 93-146.</title>
        <authorList>
            <person name="Williams M.L."/>
            <person name="Gillaspy A.F."/>
            <person name="Dyer D.W."/>
            <person name="Thune R.L."/>
            <person name="Waldbieser G.C."/>
            <person name="Schuster S.C."/>
            <person name="Gipson J."/>
            <person name="Zaitshik J."/>
            <person name="Landry C."/>
            <person name="Lawrence M.L."/>
        </authorList>
    </citation>
    <scope>NUCLEOTIDE SEQUENCE [LARGE SCALE GENOMIC DNA]</scope>
    <source>
        <strain evidence="2">93-146</strain>
    </source>
</reference>
<sequence>MSGYGVNYSTVITGEDFLTYKCVWAKGVFKKEYFYAENGFLGRRACSFINN</sequence>
<proteinExistence type="predicted"/>
<gene>
    <name evidence="1" type="ordered locus">NT01EI_0921</name>
</gene>
<evidence type="ECO:0000313" key="2">
    <source>
        <dbReference type="Proteomes" id="UP000001485"/>
    </source>
</evidence>
<protein>
    <submittedName>
        <fullName evidence="1">Uncharacterized protein</fullName>
    </submittedName>
</protein>
<name>C5B9N2_EDWI9</name>